<dbReference type="Proteomes" id="UP000600171">
    <property type="component" value="Unassembled WGS sequence"/>
</dbReference>
<dbReference type="PANTHER" id="PTHR37694">
    <property type="entry name" value="SLR8022 PROTEIN"/>
    <property type="match status" value="1"/>
</dbReference>
<dbReference type="AlphaFoldDB" id="A0A917IS09"/>
<dbReference type="InterPro" id="IPR014710">
    <property type="entry name" value="RmlC-like_jellyroll"/>
</dbReference>
<reference evidence="1 2" key="1">
    <citation type="journal article" date="2014" name="Int. J. Syst. Evol. Microbiol.">
        <title>Complete genome sequence of Corynebacterium casei LMG S-19264T (=DSM 44701T), isolated from a smear-ripened cheese.</title>
        <authorList>
            <consortium name="US DOE Joint Genome Institute (JGI-PGF)"/>
            <person name="Walter F."/>
            <person name="Albersmeier A."/>
            <person name="Kalinowski J."/>
            <person name="Ruckert C."/>
        </authorList>
    </citation>
    <scope>NUCLEOTIDE SEQUENCE [LARGE SCALE GENOMIC DNA]</scope>
    <source>
        <strain evidence="1 2">CCM 8669</strain>
    </source>
</reference>
<organism evidence="1 2">
    <name type="scientific">Rothia aerolata</name>
    <dbReference type="NCBI Taxonomy" id="1812262"/>
    <lineage>
        <taxon>Bacteria</taxon>
        <taxon>Bacillati</taxon>
        <taxon>Actinomycetota</taxon>
        <taxon>Actinomycetes</taxon>
        <taxon>Micrococcales</taxon>
        <taxon>Micrococcaceae</taxon>
        <taxon>Rothia</taxon>
    </lineage>
</organism>
<evidence type="ECO:0000313" key="2">
    <source>
        <dbReference type="Proteomes" id="UP000600171"/>
    </source>
</evidence>
<dbReference type="EMBL" id="BMDC01000001">
    <property type="protein sequence ID" value="GGH60958.1"/>
    <property type="molecule type" value="Genomic_DNA"/>
</dbReference>
<dbReference type="Gene3D" id="2.60.120.10">
    <property type="entry name" value="Jelly Rolls"/>
    <property type="match status" value="1"/>
</dbReference>
<name>A0A917IS09_9MICC</name>
<comment type="caution">
    <text evidence="1">The sequence shown here is derived from an EMBL/GenBank/DDBJ whole genome shotgun (WGS) entry which is preliminary data.</text>
</comment>
<dbReference type="InterPro" id="IPR011051">
    <property type="entry name" value="RmlC_Cupin_sf"/>
</dbReference>
<dbReference type="CDD" id="cd02230">
    <property type="entry name" value="cupin_HP0902-like"/>
    <property type="match status" value="1"/>
</dbReference>
<gene>
    <name evidence="1" type="ORF">GCM10007359_09670</name>
</gene>
<dbReference type="PANTHER" id="PTHR37694:SF1">
    <property type="entry name" value="SLR8022 PROTEIN"/>
    <property type="match status" value="1"/>
</dbReference>
<proteinExistence type="predicted"/>
<sequence>MAGTHEGRVIEFNELFKELEPFETKPQAKKILEADGANLVLLEFATGQTWKEHHSVHPVVVQVLKGAVDFTVRGDTLHLVPGKPIHLTAHLLHELTATEPSTVMVTMLTGELHPEPTVNLPATEH</sequence>
<accession>A0A917IS09</accession>
<dbReference type="RefSeq" id="WP_188359162.1">
    <property type="nucleotide sequence ID" value="NZ_BMDC01000001.1"/>
</dbReference>
<keyword evidence="2" id="KW-1185">Reference proteome</keyword>
<dbReference type="SUPFAM" id="SSF51182">
    <property type="entry name" value="RmlC-like cupins"/>
    <property type="match status" value="1"/>
</dbReference>
<protein>
    <submittedName>
        <fullName evidence="1">LuxR family transcriptional regulator</fullName>
    </submittedName>
</protein>
<evidence type="ECO:0000313" key="1">
    <source>
        <dbReference type="EMBL" id="GGH60958.1"/>
    </source>
</evidence>